<dbReference type="RefSeq" id="WP_378228084.1">
    <property type="nucleotide sequence ID" value="NZ_JBHSLL010000012.1"/>
</dbReference>
<reference evidence="2" key="1">
    <citation type="journal article" date="2019" name="Int. J. Syst. Evol. Microbiol.">
        <title>The Global Catalogue of Microorganisms (GCM) 10K type strain sequencing project: providing services to taxonomists for standard genome sequencing and annotation.</title>
        <authorList>
            <consortium name="The Broad Institute Genomics Platform"/>
            <consortium name="The Broad Institute Genome Sequencing Center for Infectious Disease"/>
            <person name="Wu L."/>
            <person name="Ma J."/>
        </authorList>
    </citation>
    <scope>NUCLEOTIDE SEQUENCE [LARGE SCALE GENOMIC DNA]</scope>
    <source>
        <strain evidence="2">CGMCC 4.1415</strain>
    </source>
</reference>
<accession>A0ABW0GU91</accession>
<comment type="caution">
    <text evidence="1">The sequence shown here is derived from an EMBL/GenBank/DDBJ whole genome shotgun (WGS) entry which is preliminary data.</text>
</comment>
<dbReference type="InterPro" id="IPR025395">
    <property type="entry name" value="Phage_tail_terminator-like"/>
</dbReference>
<evidence type="ECO:0000313" key="2">
    <source>
        <dbReference type="Proteomes" id="UP001596016"/>
    </source>
</evidence>
<evidence type="ECO:0000313" key="1">
    <source>
        <dbReference type="EMBL" id="MFC5385190.1"/>
    </source>
</evidence>
<gene>
    <name evidence="1" type="ORF">ACFPLB_04320</name>
</gene>
<dbReference type="Pfam" id="PF13554">
    <property type="entry name" value="Phage_tail_terminator_5"/>
    <property type="match status" value="1"/>
</dbReference>
<keyword evidence="2" id="KW-1185">Reference proteome</keyword>
<protein>
    <submittedName>
        <fullName evidence="1">Phage tail terminator-like protein</fullName>
    </submittedName>
</protein>
<organism evidence="1 2">
    <name type="scientific">Aquamicrobium segne</name>
    <dbReference type="NCBI Taxonomy" id="469547"/>
    <lineage>
        <taxon>Bacteria</taxon>
        <taxon>Pseudomonadati</taxon>
        <taxon>Pseudomonadota</taxon>
        <taxon>Alphaproteobacteria</taxon>
        <taxon>Hyphomicrobiales</taxon>
        <taxon>Phyllobacteriaceae</taxon>
        <taxon>Aquamicrobium</taxon>
    </lineage>
</organism>
<sequence length="151" mass="16480">MTTPTIETKISQAIQARVATCLPAYPKVWTDGEPVALPTAGGQPAPYIEAHHEPNRTVRHFIGSSDPHERPGLLLLTLCWPLTKVGTGSGKTHKDAIREIAGQIASHFQADLPMDFEGVRVRVTAAPSVLGSYRDDAYLRTQVRVTYTCFA</sequence>
<name>A0ABW0GU91_9HYPH</name>
<dbReference type="Gene3D" id="3.30.2000.20">
    <property type="match status" value="1"/>
</dbReference>
<dbReference type="EMBL" id="JBHSLL010000012">
    <property type="protein sequence ID" value="MFC5385190.1"/>
    <property type="molecule type" value="Genomic_DNA"/>
</dbReference>
<dbReference type="Proteomes" id="UP001596016">
    <property type="component" value="Unassembled WGS sequence"/>
</dbReference>
<proteinExistence type="predicted"/>